<dbReference type="AlphaFoldDB" id="A0A9N9LK91"/>
<evidence type="ECO:0000256" key="1">
    <source>
        <dbReference type="ARBA" id="ARBA00023002"/>
    </source>
</evidence>
<dbReference type="PRINTS" id="PR00081">
    <property type="entry name" value="GDHRDH"/>
</dbReference>
<dbReference type="PANTHER" id="PTHR43157">
    <property type="entry name" value="PHOSPHATIDYLINOSITOL-GLYCAN BIOSYNTHESIS CLASS F PROTEIN-RELATED"/>
    <property type="match status" value="1"/>
</dbReference>
<evidence type="ECO:0000313" key="3">
    <source>
        <dbReference type="Proteomes" id="UP000701801"/>
    </source>
</evidence>
<dbReference type="EMBL" id="CAJVRM010000061">
    <property type="protein sequence ID" value="CAG8973056.1"/>
    <property type="molecule type" value="Genomic_DNA"/>
</dbReference>
<dbReference type="SUPFAM" id="SSF51735">
    <property type="entry name" value="NAD(P)-binding Rossmann-fold domains"/>
    <property type="match status" value="1"/>
</dbReference>
<keyword evidence="1" id="KW-0560">Oxidoreductase</keyword>
<dbReference type="OrthoDB" id="542013at2759"/>
<sequence length="347" mass="37546">MTMATYKQIESLMGTGPPAGAKQMQVMRWASKNPPKDPNASFSGKNVLITGSNTGIGLQAAIKFAALDAAKVILAVRSPAKGEEAKQKIIAATKRESAAVIVMQLDMSSFESVKTFAVQIQAQVDRLDVAVLNAGIAPPKYATEKTGWESALQVNVLSTALLAILLVPMLKDTAAKAGRPSQLTITGSFACQYVQPDELKLSPGEKLLEKMTSPEHFNVEKSYGQIKLLTQYVMKGLVDDYSYDVNGQVDVAIDVACPGYCSTDLGRDFPWYIALPTKLMHLYCARTAEEGSRSLVSGTLLGNAGHGKFWTNDVFTDPGIMVTSDEGKKLQRQAWKEISDICKQKMG</sequence>
<evidence type="ECO:0008006" key="4">
    <source>
        <dbReference type="Google" id="ProtNLM"/>
    </source>
</evidence>
<gene>
    <name evidence="2" type="ORF">HYALB_00010830</name>
</gene>
<name>A0A9N9LK91_9HELO</name>
<evidence type="ECO:0000313" key="2">
    <source>
        <dbReference type="EMBL" id="CAG8973056.1"/>
    </source>
</evidence>
<reference evidence="2" key="1">
    <citation type="submission" date="2021-07" db="EMBL/GenBank/DDBJ databases">
        <authorList>
            <person name="Durling M."/>
        </authorList>
    </citation>
    <scope>NUCLEOTIDE SEQUENCE</scope>
</reference>
<dbReference type="InterPro" id="IPR036291">
    <property type="entry name" value="NAD(P)-bd_dom_sf"/>
</dbReference>
<dbReference type="Gene3D" id="3.40.50.720">
    <property type="entry name" value="NAD(P)-binding Rossmann-like Domain"/>
    <property type="match status" value="1"/>
</dbReference>
<organism evidence="2 3">
    <name type="scientific">Hymenoscyphus albidus</name>
    <dbReference type="NCBI Taxonomy" id="595503"/>
    <lineage>
        <taxon>Eukaryota</taxon>
        <taxon>Fungi</taxon>
        <taxon>Dikarya</taxon>
        <taxon>Ascomycota</taxon>
        <taxon>Pezizomycotina</taxon>
        <taxon>Leotiomycetes</taxon>
        <taxon>Helotiales</taxon>
        <taxon>Helotiaceae</taxon>
        <taxon>Hymenoscyphus</taxon>
    </lineage>
</organism>
<dbReference type="Pfam" id="PF00106">
    <property type="entry name" value="adh_short"/>
    <property type="match status" value="1"/>
</dbReference>
<comment type="caution">
    <text evidence="2">The sequence shown here is derived from an EMBL/GenBank/DDBJ whole genome shotgun (WGS) entry which is preliminary data.</text>
</comment>
<dbReference type="GO" id="GO:0016491">
    <property type="term" value="F:oxidoreductase activity"/>
    <property type="evidence" value="ECO:0007669"/>
    <property type="project" value="UniProtKB-KW"/>
</dbReference>
<proteinExistence type="predicted"/>
<dbReference type="Proteomes" id="UP000701801">
    <property type="component" value="Unassembled WGS sequence"/>
</dbReference>
<keyword evidence="3" id="KW-1185">Reference proteome</keyword>
<protein>
    <recommendedName>
        <fullName evidence="4">NAD(P)-binding protein</fullName>
    </recommendedName>
</protein>
<dbReference type="PANTHER" id="PTHR43157:SF22">
    <property type="entry name" value="SHORT-CHAIN DEHYDROGENASE_REDUCTASE PHMF"/>
    <property type="match status" value="1"/>
</dbReference>
<dbReference type="InterPro" id="IPR002347">
    <property type="entry name" value="SDR_fam"/>
</dbReference>
<accession>A0A9N9LK91</accession>